<feature type="transmembrane region" description="Helical" evidence="1">
    <location>
        <begin position="160"/>
        <end position="178"/>
    </location>
</feature>
<feature type="transmembrane region" description="Helical" evidence="1">
    <location>
        <begin position="7"/>
        <end position="24"/>
    </location>
</feature>
<dbReference type="Proteomes" id="UP000245618">
    <property type="component" value="Unassembled WGS sequence"/>
</dbReference>
<keyword evidence="1" id="KW-0472">Membrane</keyword>
<dbReference type="AlphaFoldDB" id="A0A2U1K1S3"/>
<feature type="transmembrane region" description="Helical" evidence="1">
    <location>
        <begin position="62"/>
        <end position="88"/>
    </location>
</feature>
<keyword evidence="1" id="KW-1133">Transmembrane helix</keyword>
<feature type="transmembrane region" description="Helical" evidence="1">
    <location>
        <begin position="36"/>
        <end position="55"/>
    </location>
</feature>
<evidence type="ECO:0000313" key="2">
    <source>
        <dbReference type="EMBL" id="PWA11470.1"/>
    </source>
</evidence>
<accession>A0A2U1K1S3</accession>
<feature type="transmembrane region" description="Helical" evidence="1">
    <location>
        <begin position="136"/>
        <end position="154"/>
    </location>
</feature>
<feature type="transmembrane region" description="Helical" evidence="1">
    <location>
        <begin position="108"/>
        <end position="129"/>
    </location>
</feature>
<evidence type="ECO:0000313" key="3">
    <source>
        <dbReference type="Proteomes" id="UP000245618"/>
    </source>
</evidence>
<gene>
    <name evidence="2" type="ORF">DB891_01265</name>
</gene>
<comment type="caution">
    <text evidence="2">The sequence shown here is derived from an EMBL/GenBank/DDBJ whole genome shotgun (WGS) entry which is preliminary data.</text>
</comment>
<organism evidence="2 3">
    <name type="scientific">Flavobacterium laiguense</name>
    <dbReference type="NCBI Taxonomy" id="2169409"/>
    <lineage>
        <taxon>Bacteria</taxon>
        <taxon>Pseudomonadati</taxon>
        <taxon>Bacteroidota</taxon>
        <taxon>Flavobacteriia</taxon>
        <taxon>Flavobacteriales</taxon>
        <taxon>Flavobacteriaceae</taxon>
        <taxon>Flavobacterium</taxon>
    </lineage>
</organism>
<keyword evidence="1" id="KW-0812">Transmembrane</keyword>
<keyword evidence="3" id="KW-1185">Reference proteome</keyword>
<sequence>MKPKNICLIGLSFFVISYIMFSQGSKLDYFKKPIDFAHWFNLIGAILLISFNKVFPKNNLNAVASLLTTLGVIAHIGLCTIDFIMWSFGNDEIAKMELSNHISNTPSILYPFVIIGPSLLFVGLAAHALNFIKTHTVIAAMVIVGAPSVGFSFFVLKNGILMLLSCVLFALGLVLLLYRKENVKILTE</sequence>
<reference evidence="2 3" key="1">
    <citation type="submission" date="2018-04" db="EMBL/GenBank/DDBJ databases">
        <title>Flavobacterium sp. nov., isolated from glacier ice.</title>
        <authorList>
            <person name="Liu Q."/>
            <person name="Xin Y.-H."/>
        </authorList>
    </citation>
    <scope>NUCLEOTIDE SEQUENCE [LARGE SCALE GENOMIC DNA]</scope>
    <source>
        <strain evidence="2 3">LB2P30</strain>
    </source>
</reference>
<proteinExistence type="predicted"/>
<dbReference type="OrthoDB" id="7630526at2"/>
<protein>
    <submittedName>
        <fullName evidence="2">Uncharacterized protein</fullName>
    </submittedName>
</protein>
<dbReference type="EMBL" id="QCZH01000001">
    <property type="protein sequence ID" value="PWA11470.1"/>
    <property type="molecule type" value="Genomic_DNA"/>
</dbReference>
<evidence type="ECO:0000256" key="1">
    <source>
        <dbReference type="SAM" id="Phobius"/>
    </source>
</evidence>
<dbReference type="RefSeq" id="WP_116759781.1">
    <property type="nucleotide sequence ID" value="NZ_QCZH01000001.1"/>
</dbReference>
<name>A0A2U1K1S3_9FLAO</name>